<keyword evidence="10" id="KW-1185">Reference proteome</keyword>
<dbReference type="InterPro" id="IPR000620">
    <property type="entry name" value="EamA_dom"/>
</dbReference>
<evidence type="ECO:0000256" key="7">
    <source>
        <dbReference type="SAM" id="Phobius"/>
    </source>
</evidence>
<feature type="transmembrane region" description="Helical" evidence="7">
    <location>
        <begin position="211"/>
        <end position="232"/>
    </location>
</feature>
<protein>
    <recommendedName>
        <fullName evidence="8">EamA domain-containing protein</fullName>
    </recommendedName>
</protein>
<dbReference type="PANTHER" id="PTHR32322:SF18">
    <property type="entry name" value="S-ADENOSYLMETHIONINE_S-ADENOSYLHOMOCYSTEINE TRANSPORTER"/>
    <property type="match status" value="1"/>
</dbReference>
<evidence type="ECO:0000313" key="10">
    <source>
        <dbReference type="Proteomes" id="UP000216052"/>
    </source>
</evidence>
<feature type="transmembrane region" description="Helical" evidence="7">
    <location>
        <begin position="127"/>
        <end position="144"/>
    </location>
</feature>
<dbReference type="PANTHER" id="PTHR32322">
    <property type="entry name" value="INNER MEMBRANE TRANSPORTER"/>
    <property type="match status" value="1"/>
</dbReference>
<dbReference type="InterPro" id="IPR037185">
    <property type="entry name" value="EmrE-like"/>
</dbReference>
<dbReference type="InterPro" id="IPR050638">
    <property type="entry name" value="AA-Vitamin_Transporters"/>
</dbReference>
<feature type="transmembrane region" description="Helical" evidence="7">
    <location>
        <begin position="96"/>
        <end position="115"/>
    </location>
</feature>
<proteinExistence type="inferred from homology"/>
<keyword evidence="6 7" id="KW-0472">Membrane</keyword>
<dbReference type="RefSeq" id="WP_093798016.1">
    <property type="nucleotide sequence ID" value="NZ_CP155571.1"/>
</dbReference>
<keyword evidence="5 7" id="KW-1133">Transmembrane helix</keyword>
<feature type="domain" description="EamA" evidence="8">
    <location>
        <begin position="150"/>
        <end position="283"/>
    </location>
</feature>
<evidence type="ECO:0000256" key="2">
    <source>
        <dbReference type="ARBA" id="ARBA00007362"/>
    </source>
</evidence>
<keyword evidence="3" id="KW-1003">Cell membrane</keyword>
<evidence type="ECO:0000256" key="3">
    <source>
        <dbReference type="ARBA" id="ARBA00022475"/>
    </source>
</evidence>
<dbReference type="SUPFAM" id="SSF103481">
    <property type="entry name" value="Multidrug resistance efflux transporter EmrE"/>
    <property type="match status" value="2"/>
</dbReference>
<evidence type="ECO:0000256" key="4">
    <source>
        <dbReference type="ARBA" id="ARBA00022692"/>
    </source>
</evidence>
<evidence type="ECO:0000256" key="6">
    <source>
        <dbReference type="ARBA" id="ARBA00023136"/>
    </source>
</evidence>
<feature type="transmembrane region" description="Helical" evidence="7">
    <location>
        <begin position="35"/>
        <end position="56"/>
    </location>
</feature>
<feature type="transmembrane region" description="Helical" evidence="7">
    <location>
        <begin position="180"/>
        <end position="199"/>
    </location>
</feature>
<feature type="transmembrane region" description="Helical" evidence="7">
    <location>
        <begin position="68"/>
        <end position="90"/>
    </location>
</feature>
<evidence type="ECO:0000256" key="1">
    <source>
        <dbReference type="ARBA" id="ARBA00004651"/>
    </source>
</evidence>
<feature type="domain" description="EamA" evidence="8">
    <location>
        <begin position="6"/>
        <end position="140"/>
    </location>
</feature>
<evidence type="ECO:0000259" key="8">
    <source>
        <dbReference type="Pfam" id="PF00892"/>
    </source>
</evidence>
<dbReference type="Gene3D" id="1.10.3730.20">
    <property type="match status" value="1"/>
</dbReference>
<organism evidence="9 10">
    <name type="scientific">Sporomusa acidovorans (strain ATCC 49682 / DSM 3132 / Mol)</name>
    <dbReference type="NCBI Taxonomy" id="1123286"/>
    <lineage>
        <taxon>Bacteria</taxon>
        <taxon>Bacillati</taxon>
        <taxon>Bacillota</taxon>
        <taxon>Negativicutes</taxon>
        <taxon>Selenomonadales</taxon>
        <taxon>Sporomusaceae</taxon>
        <taxon>Sporomusa</taxon>
    </lineage>
</organism>
<sequence length="307" mass="32276">MSQQHIGALLVTASAAGFATLAIFIKFAYAAGANTITILAGRFILAAICLAALLRWRGISLKINKSLMMRLALLGGLGYGSMSLLFALSIKYVPASLAAMLLYTYPALVSLLSFFIGDEKFTRQKGFALAVCFSGLFLVLGVSFENISILGFVFGLAAAIVYSVYIVLGNRLVKNEDPVVTTTYVCASAAVVFAIAGAITDSLNWNLPPQGWLSIIGIALLPTIVGIMGFFAGMARVGATNASIISTLEPVITVLLSVALLNEKITPLQIGGGILILGGIIILQLWAGKNEASPGDLALAVEKQQER</sequence>
<comment type="similarity">
    <text evidence="2">Belongs to the EamA transporter family.</text>
</comment>
<keyword evidence="4 7" id="KW-0812">Transmembrane</keyword>
<gene>
    <name evidence="9" type="ORF">SPACI_040940</name>
</gene>
<feature type="transmembrane region" description="Helical" evidence="7">
    <location>
        <begin position="244"/>
        <end position="262"/>
    </location>
</feature>
<evidence type="ECO:0000256" key="5">
    <source>
        <dbReference type="ARBA" id="ARBA00022989"/>
    </source>
</evidence>
<dbReference type="Proteomes" id="UP000216052">
    <property type="component" value="Chromosome"/>
</dbReference>
<comment type="subcellular location">
    <subcellularLocation>
        <location evidence="1">Cell membrane</location>
        <topology evidence="1">Multi-pass membrane protein</topology>
    </subcellularLocation>
</comment>
<feature type="transmembrane region" description="Helical" evidence="7">
    <location>
        <begin position="268"/>
        <end position="287"/>
    </location>
</feature>
<dbReference type="Pfam" id="PF00892">
    <property type="entry name" value="EamA"/>
    <property type="match status" value="2"/>
</dbReference>
<dbReference type="EMBL" id="CP155571">
    <property type="protein sequence ID" value="XFO73985.1"/>
    <property type="molecule type" value="Genomic_DNA"/>
</dbReference>
<name>A0ABZ3J6S7_SPOA4</name>
<feature type="transmembrane region" description="Helical" evidence="7">
    <location>
        <begin position="7"/>
        <end position="29"/>
    </location>
</feature>
<reference evidence="9" key="1">
    <citation type="submission" date="2024-05" db="EMBL/GenBank/DDBJ databases">
        <title>Isolation and characterization of Sporomusa carbonis sp. nov., a carboxydotrophic hydrogenogen in the genus of Sporomusa isolated from a charcoal burning pile.</title>
        <authorList>
            <person name="Boeer T."/>
            <person name="Rosenbaum F."/>
            <person name="Eysell L."/>
            <person name="Mueller V."/>
            <person name="Daniel R."/>
            <person name="Poehlein A."/>
        </authorList>
    </citation>
    <scope>NUCLEOTIDE SEQUENCE [LARGE SCALE GENOMIC DNA]</scope>
    <source>
        <strain evidence="9">DSM 3132</strain>
    </source>
</reference>
<evidence type="ECO:0000313" key="9">
    <source>
        <dbReference type="EMBL" id="XFO73985.1"/>
    </source>
</evidence>
<accession>A0ABZ3J6S7</accession>
<feature type="transmembrane region" description="Helical" evidence="7">
    <location>
        <begin position="150"/>
        <end position="168"/>
    </location>
</feature>